<dbReference type="NCBIfam" id="TIGR03275">
    <property type="entry name" value="methan_mark_8"/>
    <property type="match status" value="1"/>
</dbReference>
<dbReference type="Pfam" id="PF09872">
    <property type="entry name" value="DUF2099"/>
    <property type="match status" value="1"/>
</dbReference>
<gene>
    <name evidence="1" type="ORF">L21_1605</name>
</gene>
<protein>
    <submittedName>
        <fullName evidence="1">Putative methanogenesis marker protein 8</fullName>
    </submittedName>
</protein>
<name>A0A1M4ML93_9EURY</name>
<dbReference type="STRING" id="118126.L21_1605"/>
<dbReference type="InterPro" id="IPR009181">
    <property type="entry name" value="Methan_mark_8"/>
</dbReference>
<dbReference type="AlphaFoldDB" id="A0A1M4ML93"/>
<evidence type="ECO:0000313" key="1">
    <source>
        <dbReference type="EMBL" id="SCL75695.1"/>
    </source>
</evidence>
<organism evidence="1 2">
    <name type="scientific">Methanoculleus chikugoensis</name>
    <dbReference type="NCBI Taxonomy" id="118126"/>
    <lineage>
        <taxon>Archaea</taxon>
        <taxon>Methanobacteriati</taxon>
        <taxon>Methanobacteriota</taxon>
        <taxon>Stenosarchaea group</taxon>
        <taxon>Methanomicrobia</taxon>
        <taxon>Methanomicrobiales</taxon>
        <taxon>Methanomicrobiaceae</taxon>
        <taxon>Methanoculleus</taxon>
    </lineage>
</organism>
<reference evidence="1 2" key="1">
    <citation type="submission" date="2016-08" db="EMBL/GenBank/DDBJ databases">
        <authorList>
            <person name="Seilhamer J.J."/>
        </authorList>
    </citation>
    <scope>NUCLEOTIDE SEQUENCE [LARGE SCALE GENOMIC DNA]</scope>
    <source>
        <strain evidence="1">L21-II-0</strain>
    </source>
</reference>
<dbReference type="EMBL" id="FMID01000038">
    <property type="protein sequence ID" value="SCL75695.1"/>
    <property type="molecule type" value="Genomic_DNA"/>
</dbReference>
<dbReference type="OrthoDB" id="358516at2157"/>
<dbReference type="RefSeq" id="WP_074369939.1">
    <property type="nucleotide sequence ID" value="NZ_FMID01000038.1"/>
</dbReference>
<evidence type="ECO:0000313" key="2">
    <source>
        <dbReference type="Proteomes" id="UP000184671"/>
    </source>
</evidence>
<accession>A0A1M4ML93</accession>
<proteinExistence type="predicted"/>
<dbReference type="PIRSF" id="PIRSF004929">
    <property type="entry name" value="UCP004929"/>
    <property type="match status" value="1"/>
</dbReference>
<sequence>MSDQDEHIVEAAGRCRVVIRDGRVVEVGTPQIEDCPLARRFACPVPEMTPEAIRANIEGRIRSFGMCTPKREILAGPDFVIFGASELLSSAVRRGDLDAAVIASDGAGTLVATNPALIQGIGGRMSGLVKTSPIPEVVARIEENGGVVLDPATAVIDQAAGVALAAELGHRRIAVTTAVAAEAAAIRERFPGAVIVAVHTTGISREDAALMARSADLLTACASRHVREEAAKTALLQAGTSIPVFAMTAAGKAIILGKVAETDQQIIVHGARLPVPGSQSPSPLR</sequence>
<dbReference type="Proteomes" id="UP000184671">
    <property type="component" value="Unassembled WGS sequence"/>
</dbReference>